<evidence type="ECO:0000313" key="2">
    <source>
        <dbReference type="Proteomes" id="UP001060085"/>
    </source>
</evidence>
<evidence type="ECO:0000313" key="1">
    <source>
        <dbReference type="EMBL" id="KAI5654917.1"/>
    </source>
</evidence>
<dbReference type="Proteomes" id="UP001060085">
    <property type="component" value="Linkage Group LG07"/>
</dbReference>
<protein>
    <submittedName>
        <fullName evidence="1">Uncharacterized protein</fullName>
    </submittedName>
</protein>
<comment type="caution">
    <text evidence="1">The sequence shown here is derived from an EMBL/GenBank/DDBJ whole genome shotgun (WGS) entry which is preliminary data.</text>
</comment>
<gene>
    <name evidence="1" type="ORF">M9H77_32104</name>
</gene>
<name>A0ACC0A4M6_CATRO</name>
<organism evidence="1 2">
    <name type="scientific">Catharanthus roseus</name>
    <name type="common">Madagascar periwinkle</name>
    <name type="synonym">Vinca rosea</name>
    <dbReference type="NCBI Taxonomy" id="4058"/>
    <lineage>
        <taxon>Eukaryota</taxon>
        <taxon>Viridiplantae</taxon>
        <taxon>Streptophyta</taxon>
        <taxon>Embryophyta</taxon>
        <taxon>Tracheophyta</taxon>
        <taxon>Spermatophyta</taxon>
        <taxon>Magnoliopsida</taxon>
        <taxon>eudicotyledons</taxon>
        <taxon>Gunneridae</taxon>
        <taxon>Pentapetalae</taxon>
        <taxon>asterids</taxon>
        <taxon>lamiids</taxon>
        <taxon>Gentianales</taxon>
        <taxon>Apocynaceae</taxon>
        <taxon>Rauvolfioideae</taxon>
        <taxon>Vinceae</taxon>
        <taxon>Catharanthinae</taxon>
        <taxon>Catharanthus</taxon>
    </lineage>
</organism>
<dbReference type="EMBL" id="CM044707">
    <property type="protein sequence ID" value="KAI5654917.1"/>
    <property type="molecule type" value="Genomic_DNA"/>
</dbReference>
<reference evidence="2" key="1">
    <citation type="journal article" date="2023" name="Nat. Plants">
        <title>Single-cell RNA sequencing provides a high-resolution roadmap for understanding the multicellular compartmentation of specialized metabolism.</title>
        <authorList>
            <person name="Sun S."/>
            <person name="Shen X."/>
            <person name="Li Y."/>
            <person name="Li Y."/>
            <person name="Wang S."/>
            <person name="Li R."/>
            <person name="Zhang H."/>
            <person name="Shen G."/>
            <person name="Guo B."/>
            <person name="Wei J."/>
            <person name="Xu J."/>
            <person name="St-Pierre B."/>
            <person name="Chen S."/>
            <person name="Sun C."/>
        </authorList>
    </citation>
    <scope>NUCLEOTIDE SEQUENCE [LARGE SCALE GENOMIC DNA]</scope>
</reference>
<proteinExistence type="predicted"/>
<sequence>MMSKEWKLLRALIKDKASLIKATVSTKRTVSTMNRAVIKATTRTSTSPPPDYRIATVLNLGHETIPSARACVESIMDRLHSTHDPYVALKCLILLHHIITTKGSSILKDQLSFFPLNGGINSLILTRFRHKSKSDTWELSLWVQWYASVLERNLVTSRILGFSFYLISSSNSNPIPSTEFDLLRELDSLVSLVEEICKAPQSLNYQKMDLVHEIMLLVSEDYRFAQLQIKMRLEGLEDSDTIDRLSRDESTELISCLKRLEDCWPKLIEMFANRKRNDAFWELTSQMKIKLELMNERRERGRLVLWKDDRERLWRELTR</sequence>
<keyword evidence="2" id="KW-1185">Reference proteome</keyword>
<accession>A0ACC0A4M6</accession>